<dbReference type="RefSeq" id="XP_016493607.1">
    <property type="nucleotide sequence ID" value="XM_016638121.2"/>
</dbReference>
<dbReference type="RefSeq" id="XP_016493607.1">
    <property type="nucleotide sequence ID" value="XM_016638121.1"/>
</dbReference>
<dbReference type="GeneID" id="107812931"/>
<gene>
    <name evidence="4" type="primary">LOC107812931</name>
</gene>
<evidence type="ECO:0000259" key="2">
    <source>
        <dbReference type="Pfam" id="PF25896"/>
    </source>
</evidence>
<dbReference type="Proteomes" id="UP000790787">
    <property type="component" value="Chromosome 11"/>
</dbReference>
<dbReference type="AlphaFoldDB" id="A0A1S4BXH6"/>
<dbReference type="STRING" id="4097.A0A1S4BXH6"/>
<feature type="domain" description="AT3G52170-like helix-turn-helix" evidence="2">
    <location>
        <begin position="31"/>
        <end position="79"/>
    </location>
</feature>
<evidence type="ECO:0000256" key="1">
    <source>
        <dbReference type="SAM" id="MobiDB-lite"/>
    </source>
</evidence>
<reference evidence="3" key="1">
    <citation type="journal article" date="2014" name="Nat. Commun.">
        <title>The tobacco genome sequence and its comparison with those of tomato and potato.</title>
        <authorList>
            <person name="Sierro N."/>
            <person name="Battey J.N."/>
            <person name="Ouadi S."/>
            <person name="Bakaher N."/>
            <person name="Bovet L."/>
            <person name="Willig A."/>
            <person name="Goepfert S."/>
            <person name="Peitsch M.C."/>
            <person name="Ivanov N.V."/>
        </authorList>
    </citation>
    <scope>NUCLEOTIDE SEQUENCE [LARGE SCALE GENOMIC DNA]</scope>
</reference>
<dbReference type="PaxDb" id="4097-A0A1S4BXH6"/>
<evidence type="ECO:0000313" key="4">
    <source>
        <dbReference type="RefSeq" id="XP_016493607.1"/>
    </source>
</evidence>
<dbReference type="OrthoDB" id="787154at2759"/>
<dbReference type="OMA" id="DVECADT"/>
<dbReference type="InterPro" id="IPR058942">
    <property type="entry name" value="AT3G52170-like"/>
</dbReference>
<accession>A0A1S4BXH6</accession>
<dbReference type="KEGG" id="nta:107812931"/>
<sequence length="515" mass="56873">MQTIKCGWVGQTFALASYNDSGGRKTRIRRSKEERRSMVETFIKKYQTSNNGNFPSLNLTHKEVGGSFYTVREIVREIIQENKVLGPAKLPPGEQNDIQFAEQYPLGSISTEPQSLSLSEESYVMSTFAPIHYMGKSEADFGMNTQLDVAEAKVANDGPQTSTSDFNERIEQSDESHIFDSQSDPQINKDEFSYSSGINGFDQELRNELMVGDYETTEENETSGKADLLDNLSVNHQNTKSQVLDSFEIISDPVNESLSSEVDACHPTVKKDETYEEPIFTESVVRESLYVESGTNELEASKSKPLETTELLVEQFPLRPISKKLDDLDSGLNETTNVEKTSTETEIEQDIITSSEKDAQLISEPVDVMTADPTSEKASKLSDEKAELKARDASLEISSASEERPAVATDVIVKASSTVNGTVKASSPMLNETFYSSSNNGTSKKSAADELIEAKGKASVQHDSSQQKVGSPPLDRIHLETWKGASAKSKEHETNPLLALLKACITAFVKFWTEE</sequence>
<evidence type="ECO:0000313" key="3">
    <source>
        <dbReference type="Proteomes" id="UP000790787"/>
    </source>
</evidence>
<proteinExistence type="predicted"/>
<dbReference type="PANTHER" id="PTHR34568">
    <property type="entry name" value="RRM DOMAIN-CONTAINING PROTEIN"/>
    <property type="match status" value="1"/>
</dbReference>
<name>A0A1S4BXH6_TOBAC</name>
<dbReference type="InterPro" id="IPR058941">
    <property type="entry name" value="HTH_AT3G52170-like"/>
</dbReference>
<dbReference type="PANTHER" id="PTHR34568:SF1">
    <property type="entry name" value="DNA BINDING PROTEIN"/>
    <property type="match status" value="1"/>
</dbReference>
<keyword evidence="3" id="KW-1185">Reference proteome</keyword>
<organism evidence="3 4">
    <name type="scientific">Nicotiana tabacum</name>
    <name type="common">Common tobacco</name>
    <dbReference type="NCBI Taxonomy" id="4097"/>
    <lineage>
        <taxon>Eukaryota</taxon>
        <taxon>Viridiplantae</taxon>
        <taxon>Streptophyta</taxon>
        <taxon>Embryophyta</taxon>
        <taxon>Tracheophyta</taxon>
        <taxon>Spermatophyta</taxon>
        <taxon>Magnoliopsida</taxon>
        <taxon>eudicotyledons</taxon>
        <taxon>Gunneridae</taxon>
        <taxon>Pentapetalae</taxon>
        <taxon>asterids</taxon>
        <taxon>lamiids</taxon>
        <taxon>Solanales</taxon>
        <taxon>Solanaceae</taxon>
        <taxon>Nicotianoideae</taxon>
        <taxon>Nicotianeae</taxon>
        <taxon>Nicotiana</taxon>
    </lineage>
</organism>
<reference evidence="4" key="2">
    <citation type="submission" date="2025-08" db="UniProtKB">
        <authorList>
            <consortium name="RefSeq"/>
        </authorList>
    </citation>
    <scope>IDENTIFICATION</scope>
    <source>
        <tissue evidence="4">Leaf</tissue>
    </source>
</reference>
<dbReference type="Pfam" id="PF25896">
    <property type="entry name" value="HTH_AT3G52170"/>
    <property type="match status" value="1"/>
</dbReference>
<feature type="region of interest" description="Disordered" evidence="1">
    <location>
        <begin position="332"/>
        <end position="356"/>
    </location>
</feature>
<protein>
    <submittedName>
        <fullName evidence="4">Uncharacterized protein LOC107812931</fullName>
    </submittedName>
</protein>